<feature type="domain" description="Regulator of ribonuclease activity B" evidence="1">
    <location>
        <begin position="127"/>
        <end position="229"/>
    </location>
</feature>
<dbReference type="Pfam" id="PF06877">
    <property type="entry name" value="RraB"/>
    <property type="match status" value="2"/>
</dbReference>
<dbReference type="AlphaFoldDB" id="A0A917ATE3"/>
<accession>A0A917ATE3</accession>
<gene>
    <name evidence="2" type="ORF">GCM10007140_21920</name>
</gene>
<dbReference type="SUPFAM" id="SSF89946">
    <property type="entry name" value="Hypothetical protein VC0424"/>
    <property type="match status" value="2"/>
</dbReference>
<comment type="caution">
    <text evidence="2">The sequence shown here is derived from an EMBL/GenBank/DDBJ whole genome shotgun (WGS) entry which is preliminary data.</text>
</comment>
<dbReference type="RefSeq" id="WP_229722192.1">
    <property type="nucleotide sequence ID" value="NZ_BMFK01000001.1"/>
</dbReference>
<dbReference type="Gene3D" id="3.30.70.970">
    <property type="entry name" value="RraB-like"/>
    <property type="match status" value="2"/>
</dbReference>
<dbReference type="EMBL" id="BMFK01000001">
    <property type="protein sequence ID" value="GGE71591.1"/>
    <property type="molecule type" value="Genomic_DNA"/>
</dbReference>
<dbReference type="Proteomes" id="UP000605259">
    <property type="component" value="Unassembled WGS sequence"/>
</dbReference>
<evidence type="ECO:0000259" key="1">
    <source>
        <dbReference type="Pfam" id="PF06877"/>
    </source>
</evidence>
<feature type="domain" description="Regulator of ribonuclease activity B" evidence="1">
    <location>
        <begin position="5"/>
        <end position="102"/>
    </location>
</feature>
<reference evidence="2" key="1">
    <citation type="journal article" date="2014" name="Int. J. Syst. Evol. Microbiol.">
        <title>Complete genome sequence of Corynebacterium casei LMG S-19264T (=DSM 44701T), isolated from a smear-ripened cheese.</title>
        <authorList>
            <consortium name="US DOE Joint Genome Institute (JGI-PGF)"/>
            <person name="Walter F."/>
            <person name="Albersmeier A."/>
            <person name="Kalinowski J."/>
            <person name="Ruckert C."/>
        </authorList>
    </citation>
    <scope>NUCLEOTIDE SEQUENCE</scope>
    <source>
        <strain evidence="2">CGMCC 1.12698</strain>
    </source>
</reference>
<evidence type="ECO:0000313" key="3">
    <source>
        <dbReference type="Proteomes" id="UP000605259"/>
    </source>
</evidence>
<evidence type="ECO:0000313" key="2">
    <source>
        <dbReference type="EMBL" id="GGE71591.1"/>
    </source>
</evidence>
<proteinExistence type="predicted"/>
<keyword evidence="3" id="KW-1185">Reference proteome</keyword>
<name>A0A917ATE3_9BACI</name>
<protein>
    <recommendedName>
        <fullName evidence="1">Regulator of ribonuclease activity B domain-containing protein</fullName>
    </recommendedName>
</protein>
<dbReference type="InterPro" id="IPR009671">
    <property type="entry name" value="RraB_dom"/>
</dbReference>
<organism evidence="2 3">
    <name type="scientific">Priestia taiwanensis</name>
    <dbReference type="NCBI Taxonomy" id="1347902"/>
    <lineage>
        <taxon>Bacteria</taxon>
        <taxon>Bacillati</taxon>
        <taxon>Bacillota</taxon>
        <taxon>Bacilli</taxon>
        <taxon>Bacillales</taxon>
        <taxon>Bacillaceae</taxon>
        <taxon>Priestia</taxon>
    </lineage>
</organism>
<sequence>MRFPNDEDGHVLHTLYKEGLDFSQEHVVDFFVVVPNQQSGEALLPLIMGAGFDCELQYSDEYEDWTCYCSKKMFVRYEKIIAIQQQLNELGEKVGGHIDGWATLVDNSVGGNEKMAELLEERQRREQEDIETIEALAEAGSNMKKEHYLEHYFVLDTIDMAENIADDLQMEGYDVYEPMEHTEGGSVVYIFAVGKSCMPTKEAVSAETKRMAELAITHFGSTDYYDGWEAEVVKKRFFFF</sequence>
<reference evidence="2" key="2">
    <citation type="submission" date="2020-09" db="EMBL/GenBank/DDBJ databases">
        <authorList>
            <person name="Sun Q."/>
            <person name="Zhou Y."/>
        </authorList>
    </citation>
    <scope>NUCLEOTIDE SEQUENCE</scope>
    <source>
        <strain evidence="2">CGMCC 1.12698</strain>
    </source>
</reference>
<dbReference type="InterPro" id="IPR036701">
    <property type="entry name" value="RraB-like_sf"/>
</dbReference>